<evidence type="ECO:0000313" key="10">
    <source>
        <dbReference type="Proteomes" id="UP000183509"/>
    </source>
</evidence>
<evidence type="ECO:0000256" key="5">
    <source>
        <dbReference type="ARBA" id="ARBA00022683"/>
    </source>
</evidence>
<evidence type="ECO:0000256" key="4">
    <source>
        <dbReference type="ARBA" id="ARBA00022597"/>
    </source>
</evidence>
<evidence type="ECO:0000256" key="6">
    <source>
        <dbReference type="ARBA" id="ARBA00022692"/>
    </source>
</evidence>
<dbReference type="GO" id="GO:0005886">
    <property type="term" value="C:plasma membrane"/>
    <property type="evidence" value="ECO:0007669"/>
    <property type="project" value="UniProtKB-SubCell"/>
</dbReference>
<keyword evidence="6" id="KW-0812">Transmembrane</keyword>
<protein>
    <submittedName>
        <fullName evidence="9">PTS system, mannose/fructose/sorbose-specific IIC component</fullName>
        <ecNumber evidence="9">2.7.1.191</ecNumber>
    </submittedName>
</protein>
<dbReference type="GO" id="GO:0009401">
    <property type="term" value="P:phosphoenolpyruvate-dependent sugar phosphotransferase system"/>
    <property type="evidence" value="ECO:0007669"/>
    <property type="project" value="UniProtKB-KW"/>
</dbReference>
<evidence type="ECO:0000256" key="1">
    <source>
        <dbReference type="ARBA" id="ARBA00004651"/>
    </source>
</evidence>
<dbReference type="AlphaFoldDB" id="A0ABD7LY09"/>
<comment type="caution">
    <text evidence="9">The sequence shown here is derived from an EMBL/GenBank/DDBJ whole genome shotgun (WGS) entry which is preliminary data.</text>
</comment>
<accession>A0ABD7LY09</accession>
<dbReference type="InterPro" id="IPR004700">
    <property type="entry name" value="PTS_IIC_man"/>
</dbReference>
<organism evidence="9 10">
    <name type="scientific">Enterococcus faecium</name>
    <name type="common">Streptococcus faecium</name>
    <dbReference type="NCBI Taxonomy" id="1352"/>
    <lineage>
        <taxon>Bacteria</taxon>
        <taxon>Bacillati</taxon>
        <taxon>Bacillota</taxon>
        <taxon>Bacilli</taxon>
        <taxon>Lactobacillales</taxon>
        <taxon>Enterococcaceae</taxon>
        <taxon>Enterococcus</taxon>
    </lineage>
</organism>
<evidence type="ECO:0000256" key="3">
    <source>
        <dbReference type="ARBA" id="ARBA00022475"/>
    </source>
</evidence>
<keyword evidence="2" id="KW-0813">Transport</keyword>
<keyword evidence="4" id="KW-0762">Sugar transport</keyword>
<dbReference type="EMBL" id="FKLM01000169">
    <property type="protein sequence ID" value="SAZ48474.1"/>
    <property type="molecule type" value="Genomic_DNA"/>
</dbReference>
<keyword evidence="8" id="KW-0472">Membrane</keyword>
<evidence type="ECO:0000256" key="7">
    <source>
        <dbReference type="ARBA" id="ARBA00022989"/>
    </source>
</evidence>
<dbReference type="EC" id="2.7.1.191" evidence="9"/>
<dbReference type="GO" id="GO:0016740">
    <property type="term" value="F:transferase activity"/>
    <property type="evidence" value="ECO:0007669"/>
    <property type="project" value="UniProtKB-KW"/>
</dbReference>
<gene>
    <name evidence="9" type="ORF">DTPHA_603182</name>
</gene>
<evidence type="ECO:0000256" key="2">
    <source>
        <dbReference type="ARBA" id="ARBA00022448"/>
    </source>
</evidence>
<evidence type="ECO:0000313" key="9">
    <source>
        <dbReference type="EMBL" id="SAZ48474.1"/>
    </source>
</evidence>
<name>A0ABD7LY09_ENTFC</name>
<evidence type="ECO:0000256" key="8">
    <source>
        <dbReference type="ARBA" id="ARBA00023136"/>
    </source>
</evidence>
<dbReference type="Proteomes" id="UP000183509">
    <property type="component" value="Unassembled WGS sequence"/>
</dbReference>
<dbReference type="Pfam" id="PF03609">
    <property type="entry name" value="EII-Sor"/>
    <property type="match status" value="1"/>
</dbReference>
<keyword evidence="7" id="KW-1133">Transmembrane helix</keyword>
<keyword evidence="9" id="KW-0808">Transferase</keyword>
<keyword evidence="3" id="KW-1003">Cell membrane</keyword>
<comment type="subcellular location">
    <subcellularLocation>
        <location evidence="1">Cell membrane</location>
        <topology evidence="1">Multi-pass membrane protein</topology>
    </subcellularLocation>
</comment>
<reference evidence="9 10" key="1">
    <citation type="submission" date="2016-04" db="EMBL/GenBank/DDBJ databases">
        <authorList>
            <person name="Millard A."/>
        </authorList>
    </citation>
    <scope>NUCLEOTIDE SEQUENCE [LARGE SCALE GENOMIC DNA]</scope>
    <source>
        <strain evidence="9">Isolate 22</strain>
    </source>
</reference>
<sequence length="98" mass="9886">MLLKAILLGLVGVVAVIDSRLIGRQNIGRPLILSTLAGLVLGDLHTGIVLGASLELISMGFVSIGAAGPPNMQLGSIIATAFAILTELGRSRPSSIGG</sequence>
<proteinExistence type="predicted"/>
<keyword evidence="5" id="KW-0598">Phosphotransferase system</keyword>